<evidence type="ECO:0000313" key="17">
    <source>
        <dbReference type="EMBL" id="PON32373.1"/>
    </source>
</evidence>
<dbReference type="FunFam" id="1.10.510.10:FF:000240">
    <property type="entry name" value="Lectin-domain containing receptor kinase A4.3"/>
    <property type="match status" value="1"/>
</dbReference>
<dbReference type="Pfam" id="PF00069">
    <property type="entry name" value="Pkinase"/>
    <property type="match status" value="1"/>
</dbReference>
<comment type="similarity">
    <text evidence="3">In the N-terminal section; belongs to the leguminous lectin family.</text>
</comment>
<dbReference type="GO" id="GO:0005886">
    <property type="term" value="C:plasma membrane"/>
    <property type="evidence" value="ECO:0007669"/>
    <property type="project" value="UniProtKB-SubCell"/>
</dbReference>
<dbReference type="GO" id="GO:0005524">
    <property type="term" value="F:ATP binding"/>
    <property type="evidence" value="ECO:0007669"/>
    <property type="project" value="UniProtKB-KW"/>
</dbReference>
<dbReference type="InterPro" id="IPR000719">
    <property type="entry name" value="Prot_kinase_dom"/>
</dbReference>
<evidence type="ECO:0000256" key="13">
    <source>
        <dbReference type="ARBA" id="ARBA00023170"/>
    </source>
</evidence>
<keyword evidence="7" id="KW-0732">Signal</keyword>
<gene>
    <name evidence="17" type="ORF">PanWU01x14_361840</name>
</gene>
<dbReference type="SUPFAM" id="SSF49899">
    <property type="entry name" value="Concanavalin A-like lectins/glucanases"/>
    <property type="match status" value="1"/>
</dbReference>
<dbReference type="GO" id="GO:0030246">
    <property type="term" value="F:carbohydrate binding"/>
    <property type="evidence" value="ECO:0007669"/>
    <property type="project" value="UniProtKB-KW"/>
</dbReference>
<proteinExistence type="inferred from homology"/>
<dbReference type="InterPro" id="IPR013320">
    <property type="entry name" value="ConA-like_dom_sf"/>
</dbReference>
<evidence type="ECO:0000256" key="9">
    <source>
        <dbReference type="ARBA" id="ARBA00022741"/>
    </source>
</evidence>
<feature type="region of interest" description="Disordered" evidence="15">
    <location>
        <begin position="344"/>
        <end position="378"/>
    </location>
</feature>
<dbReference type="Gene3D" id="1.10.510.10">
    <property type="entry name" value="Transferase(Phosphotransferase) domain 1"/>
    <property type="match status" value="1"/>
</dbReference>
<comment type="similarity">
    <text evidence="2">Belongs to the leguminous lectin family.</text>
</comment>
<evidence type="ECO:0000256" key="12">
    <source>
        <dbReference type="ARBA" id="ARBA00023136"/>
    </source>
</evidence>
<keyword evidence="9" id="KW-0547">Nucleotide-binding</keyword>
<comment type="caution">
    <text evidence="17">The sequence shown here is derived from an EMBL/GenBank/DDBJ whole genome shotgun (WGS) entry which is preliminary data.</text>
</comment>
<dbReference type="GO" id="GO:0004672">
    <property type="term" value="F:protein kinase activity"/>
    <property type="evidence" value="ECO:0007669"/>
    <property type="project" value="InterPro"/>
</dbReference>
<evidence type="ECO:0000256" key="15">
    <source>
        <dbReference type="SAM" id="MobiDB-lite"/>
    </source>
</evidence>
<dbReference type="InterPro" id="IPR011009">
    <property type="entry name" value="Kinase-like_dom_sf"/>
</dbReference>
<dbReference type="FunFam" id="3.30.200.20:FF:000168">
    <property type="entry name" value="L-type lectin-domain containing receptor kinase IX.1"/>
    <property type="match status" value="1"/>
</dbReference>
<keyword evidence="14" id="KW-0325">Glycoprotein</keyword>
<keyword evidence="12" id="KW-0472">Membrane</keyword>
<dbReference type="CDD" id="cd06899">
    <property type="entry name" value="lectin_legume_LecRK_Arcelin_ConA"/>
    <property type="match status" value="1"/>
</dbReference>
<dbReference type="PROSITE" id="PS50011">
    <property type="entry name" value="PROTEIN_KINASE_DOM"/>
    <property type="match status" value="1"/>
</dbReference>
<evidence type="ECO:0000256" key="5">
    <source>
        <dbReference type="ARBA" id="ARBA00022475"/>
    </source>
</evidence>
<comment type="similarity">
    <text evidence="4">In the C-terminal section; belongs to the protein kinase superfamily. Ser/Thr protein kinase family.</text>
</comment>
<feature type="compositionally biased region" description="Basic and acidic residues" evidence="15">
    <location>
        <begin position="355"/>
        <end position="373"/>
    </location>
</feature>
<keyword evidence="5" id="KW-1003">Cell membrane</keyword>
<sequence length="687" mass="76241">MNQKSYSKETQYLQLEPLNSTTSTTYVVPVSAELLRLWDADTKNLSDFTTPFSFTVDTLGRASGTYAAGHAFYLAPIGYQIPPNSAGGFLGLFNTTTSDSSRNQIVTVKFDSFPNPEWEPNVLHVGINHNSIASAIYTPWKASYHSGDIADAEINYNATTHNLSVFWSYRTTSTNTENTSLSYQLNLMEILPEWVTVGIKEAKKNKGIAETENLTSVNYDLERGAGVPRRFSYVDLASAINNFSSEKKLGEGGFRAIYRGYLRDLDMVVAVKKISRGSKQGKKEYITKVKVISSLRHRNLVQPIGWCHDRGEFLLVYEFMPNGSLMWDPFPNFVPRGGPRGSHVISPSAFGPSKVRAEPITDPRRSGQSDPNHDSWGSEATRVCYLGAAARDSGGSEAPKSEGSEASRVFKLDTMESNPRLQTQTVHLMLSWIEAVGGGENQAMVAQKRSQKSRPVTVKKDLEVKESFEIARTREQLENTTSAVRDTWTAGKKPLQHLDSHLFGRRSPLSWAVRFKLGDFGLTRLMDHELGPQTTGLVGTLGYLAPEYVSTKRASKESDVYSFGVVALEIATGRKALNPMEEDTDMGLVKWVWDLYGKGELSLAMDEKLYLSSDKKQVECLMIVGLWCAHPDRNLRPTIRQALQVLKFEATLPSLPTKIPVPVYQIPTPSFSSGDPSITTSLEVDGR</sequence>
<keyword evidence="17" id="KW-0808">Transferase</keyword>
<evidence type="ECO:0000256" key="14">
    <source>
        <dbReference type="ARBA" id="ARBA00023180"/>
    </source>
</evidence>
<name>A0A2P5A743_PARAD</name>
<comment type="subcellular location">
    <subcellularLocation>
        <location evidence="1">Cell membrane</location>
        <topology evidence="1">Single-pass type I membrane protein</topology>
    </subcellularLocation>
</comment>
<dbReference type="Gene3D" id="2.60.120.200">
    <property type="match status" value="1"/>
</dbReference>
<evidence type="ECO:0000256" key="6">
    <source>
        <dbReference type="ARBA" id="ARBA00022692"/>
    </source>
</evidence>
<keyword evidence="10" id="KW-0067">ATP-binding</keyword>
<dbReference type="Pfam" id="PF07714">
    <property type="entry name" value="PK_Tyr_Ser-Thr"/>
    <property type="match status" value="1"/>
</dbReference>
<keyword evidence="6" id="KW-0812">Transmembrane</keyword>
<dbReference type="PANTHER" id="PTHR27007">
    <property type="match status" value="1"/>
</dbReference>
<evidence type="ECO:0000256" key="4">
    <source>
        <dbReference type="ARBA" id="ARBA00010217"/>
    </source>
</evidence>
<feature type="domain" description="Protein kinase" evidence="16">
    <location>
        <begin position="243"/>
        <end position="652"/>
    </location>
</feature>
<dbReference type="SUPFAM" id="SSF56112">
    <property type="entry name" value="Protein kinase-like (PK-like)"/>
    <property type="match status" value="2"/>
</dbReference>
<evidence type="ECO:0000256" key="2">
    <source>
        <dbReference type="ARBA" id="ARBA00007606"/>
    </source>
</evidence>
<protein>
    <submittedName>
        <fullName evidence="17">Tyrosine-protein kinase</fullName>
    </submittedName>
</protein>
<dbReference type="Pfam" id="PF00139">
    <property type="entry name" value="Lectin_legB"/>
    <property type="match status" value="1"/>
</dbReference>
<dbReference type="Gene3D" id="3.30.200.20">
    <property type="entry name" value="Phosphorylase Kinase, domain 1"/>
    <property type="match status" value="1"/>
</dbReference>
<evidence type="ECO:0000256" key="7">
    <source>
        <dbReference type="ARBA" id="ARBA00022729"/>
    </source>
</evidence>
<keyword evidence="18" id="KW-1185">Reference proteome</keyword>
<dbReference type="InterPro" id="IPR001220">
    <property type="entry name" value="Legume_lectin_dom"/>
</dbReference>
<evidence type="ECO:0000256" key="8">
    <source>
        <dbReference type="ARBA" id="ARBA00022734"/>
    </source>
</evidence>
<dbReference type="GO" id="GO:0002229">
    <property type="term" value="P:defense response to oomycetes"/>
    <property type="evidence" value="ECO:0007669"/>
    <property type="project" value="UniProtKB-ARBA"/>
</dbReference>
<dbReference type="InterPro" id="IPR050528">
    <property type="entry name" value="L-type_Lectin-RKs"/>
</dbReference>
<accession>A0A2P5A743</accession>
<dbReference type="EMBL" id="JXTB01000824">
    <property type="protein sequence ID" value="PON32373.1"/>
    <property type="molecule type" value="Genomic_DNA"/>
</dbReference>
<keyword evidence="17" id="KW-0418">Kinase</keyword>
<dbReference type="OrthoDB" id="4062651at2759"/>
<evidence type="ECO:0000256" key="3">
    <source>
        <dbReference type="ARBA" id="ARBA00008536"/>
    </source>
</evidence>
<keyword evidence="11" id="KW-1133">Transmembrane helix</keyword>
<dbReference type="InterPro" id="IPR001245">
    <property type="entry name" value="Ser-Thr/Tyr_kinase_cat_dom"/>
</dbReference>
<reference evidence="18" key="1">
    <citation type="submission" date="2016-06" db="EMBL/GenBank/DDBJ databases">
        <title>Parallel loss of symbiosis genes in relatives of nitrogen-fixing non-legume Parasponia.</title>
        <authorList>
            <person name="Van Velzen R."/>
            <person name="Holmer R."/>
            <person name="Bu F."/>
            <person name="Rutten L."/>
            <person name="Van Zeijl A."/>
            <person name="Liu W."/>
            <person name="Santuari L."/>
            <person name="Cao Q."/>
            <person name="Sharma T."/>
            <person name="Shen D."/>
            <person name="Roswanjaya Y."/>
            <person name="Wardhani T."/>
            <person name="Kalhor M.S."/>
            <person name="Jansen J."/>
            <person name="Van den Hoogen J."/>
            <person name="Gungor B."/>
            <person name="Hartog M."/>
            <person name="Hontelez J."/>
            <person name="Verver J."/>
            <person name="Yang W.-C."/>
            <person name="Schijlen E."/>
            <person name="Repin R."/>
            <person name="Schilthuizen M."/>
            <person name="Schranz E."/>
            <person name="Heidstra R."/>
            <person name="Miyata K."/>
            <person name="Fedorova E."/>
            <person name="Kohlen W."/>
            <person name="Bisseling T."/>
            <person name="Smit S."/>
            <person name="Geurts R."/>
        </authorList>
    </citation>
    <scope>NUCLEOTIDE SEQUENCE [LARGE SCALE GENOMIC DNA]</scope>
    <source>
        <strain evidence="18">cv. WU1-14</strain>
    </source>
</reference>
<keyword evidence="8" id="KW-0430">Lectin</keyword>
<evidence type="ECO:0000313" key="18">
    <source>
        <dbReference type="Proteomes" id="UP000237105"/>
    </source>
</evidence>
<dbReference type="AlphaFoldDB" id="A0A2P5A743"/>
<dbReference type="Proteomes" id="UP000237105">
    <property type="component" value="Unassembled WGS sequence"/>
</dbReference>
<evidence type="ECO:0000256" key="1">
    <source>
        <dbReference type="ARBA" id="ARBA00004251"/>
    </source>
</evidence>
<keyword evidence="13" id="KW-0675">Receptor</keyword>
<evidence type="ECO:0000256" key="11">
    <source>
        <dbReference type="ARBA" id="ARBA00022989"/>
    </source>
</evidence>
<organism evidence="17 18">
    <name type="scientific">Parasponia andersonii</name>
    <name type="common">Sponia andersonii</name>
    <dbReference type="NCBI Taxonomy" id="3476"/>
    <lineage>
        <taxon>Eukaryota</taxon>
        <taxon>Viridiplantae</taxon>
        <taxon>Streptophyta</taxon>
        <taxon>Embryophyta</taxon>
        <taxon>Tracheophyta</taxon>
        <taxon>Spermatophyta</taxon>
        <taxon>Magnoliopsida</taxon>
        <taxon>eudicotyledons</taxon>
        <taxon>Gunneridae</taxon>
        <taxon>Pentapetalae</taxon>
        <taxon>rosids</taxon>
        <taxon>fabids</taxon>
        <taxon>Rosales</taxon>
        <taxon>Cannabaceae</taxon>
        <taxon>Parasponia</taxon>
    </lineage>
</organism>
<evidence type="ECO:0000259" key="16">
    <source>
        <dbReference type="PROSITE" id="PS50011"/>
    </source>
</evidence>
<evidence type="ECO:0000256" key="10">
    <source>
        <dbReference type="ARBA" id="ARBA00022840"/>
    </source>
</evidence>